<dbReference type="WBParaSite" id="ACOC_0000620501-mRNA-1">
    <property type="protein sequence ID" value="ACOC_0000620501-mRNA-1"/>
    <property type="gene ID" value="ACOC_0000620501"/>
</dbReference>
<accession>A0A158PHA9</accession>
<name>A0A158PHA9_ANGCS</name>
<organism evidence="1">
    <name type="scientific">Angiostrongylus costaricensis</name>
    <name type="common">Nematode worm</name>
    <dbReference type="NCBI Taxonomy" id="334426"/>
    <lineage>
        <taxon>Eukaryota</taxon>
        <taxon>Metazoa</taxon>
        <taxon>Ecdysozoa</taxon>
        <taxon>Nematoda</taxon>
        <taxon>Chromadorea</taxon>
        <taxon>Rhabditida</taxon>
        <taxon>Rhabditina</taxon>
        <taxon>Rhabditomorpha</taxon>
        <taxon>Strongyloidea</taxon>
        <taxon>Metastrongylidae</taxon>
        <taxon>Angiostrongylus</taxon>
    </lineage>
</organism>
<evidence type="ECO:0000313" key="1">
    <source>
        <dbReference type="WBParaSite" id="ACOC_0000620501-mRNA-1"/>
    </source>
</evidence>
<reference evidence="1" key="1">
    <citation type="submission" date="2016-04" db="UniProtKB">
        <authorList>
            <consortium name="WormBaseParasite"/>
        </authorList>
    </citation>
    <scope>IDENTIFICATION</scope>
</reference>
<sequence length="383" mass="43757">MLNFCNEKIRNSMCIISNYFPSLRCRAVENEQEKRGHSPSTWFFSPSSRFRQRFVTVAPSAVTWTTAGLLRAGVGDPRRGVFISVKAVAPYYRLGEIFYSSKWFLSTPWVEEITGLNVMKINSVLREFIPDVLMITFFLALAFITSAESGCYQKRMCCHGRNITCTALDDGTSQLPLLNPHRQQKHRHRDDSVNAVHCVILRGLDTVFFPAIIENQRDRRISPIRRPSMKHPVMATISSIRTWVTLVCLFMTSVINAILVFDEVNQQRIGKIVFPDVVELEGSGAEDIYNKYAFIDESPDDKHANKVPKTIRRQKKKTPSSVAPQITHLLFGYPLTPAEPSEDILRYTSRPKRLWLRYSVLDKYLPLTVSTTPTSGFYDEGHL</sequence>
<protein>
    <submittedName>
        <fullName evidence="1">Uncharacterized protein</fullName>
    </submittedName>
</protein>
<proteinExistence type="predicted"/>
<dbReference type="AlphaFoldDB" id="A0A158PHA9"/>